<evidence type="ECO:0000259" key="8">
    <source>
        <dbReference type="PROSITE" id="PS50039"/>
    </source>
</evidence>
<accession>A0A0L0CGL2</accession>
<keyword evidence="1" id="KW-0217">Developmental protein</keyword>
<evidence type="ECO:0000256" key="4">
    <source>
        <dbReference type="ARBA" id="ARBA00023163"/>
    </source>
</evidence>
<evidence type="ECO:0000256" key="7">
    <source>
        <dbReference type="SAM" id="MobiDB-lite"/>
    </source>
</evidence>
<feature type="region of interest" description="Disordered" evidence="7">
    <location>
        <begin position="620"/>
        <end position="649"/>
    </location>
</feature>
<feature type="domain" description="Fork-head" evidence="8">
    <location>
        <begin position="502"/>
        <end position="599"/>
    </location>
</feature>
<dbReference type="Pfam" id="PF00250">
    <property type="entry name" value="Forkhead"/>
    <property type="match status" value="1"/>
</dbReference>
<proteinExistence type="predicted"/>
<evidence type="ECO:0000313" key="10">
    <source>
        <dbReference type="Proteomes" id="UP000037069"/>
    </source>
</evidence>
<keyword evidence="10" id="KW-1185">Reference proteome</keyword>
<keyword evidence="3 6" id="KW-0238">DNA-binding</keyword>
<dbReference type="OMA" id="MVDAMLV"/>
<feature type="region of interest" description="Disordered" evidence="7">
    <location>
        <begin position="669"/>
        <end position="691"/>
    </location>
</feature>
<comment type="subcellular location">
    <subcellularLocation>
        <location evidence="6">Nucleus</location>
    </subcellularLocation>
</comment>
<evidence type="ECO:0000256" key="5">
    <source>
        <dbReference type="ARBA" id="ARBA00023242"/>
    </source>
</evidence>
<dbReference type="AlphaFoldDB" id="A0A0L0CGL2"/>
<dbReference type="Proteomes" id="UP000037069">
    <property type="component" value="Unassembled WGS sequence"/>
</dbReference>
<reference evidence="9 10" key="1">
    <citation type="journal article" date="2015" name="Nat. Commun.">
        <title>Lucilia cuprina genome unlocks parasitic fly biology to underpin future interventions.</title>
        <authorList>
            <person name="Anstead C.A."/>
            <person name="Korhonen P.K."/>
            <person name="Young N.D."/>
            <person name="Hall R.S."/>
            <person name="Jex A.R."/>
            <person name="Murali S.C."/>
            <person name="Hughes D.S."/>
            <person name="Lee S.F."/>
            <person name="Perry T."/>
            <person name="Stroehlein A.J."/>
            <person name="Ansell B.R."/>
            <person name="Breugelmans B."/>
            <person name="Hofmann A."/>
            <person name="Qu J."/>
            <person name="Dugan S."/>
            <person name="Lee S.L."/>
            <person name="Chao H."/>
            <person name="Dinh H."/>
            <person name="Han Y."/>
            <person name="Doddapaneni H.V."/>
            <person name="Worley K.C."/>
            <person name="Muzny D.M."/>
            <person name="Ioannidis P."/>
            <person name="Waterhouse R.M."/>
            <person name="Zdobnov E.M."/>
            <person name="James P.J."/>
            <person name="Bagnall N.H."/>
            <person name="Kotze A.C."/>
            <person name="Gibbs R.A."/>
            <person name="Richards S."/>
            <person name="Batterham P."/>
            <person name="Gasser R.B."/>
        </authorList>
    </citation>
    <scope>NUCLEOTIDE SEQUENCE [LARGE SCALE GENOMIC DNA]</scope>
    <source>
        <strain evidence="9 10">LS</strain>
        <tissue evidence="9">Full body</tissue>
    </source>
</reference>
<dbReference type="PROSITE" id="PS00658">
    <property type="entry name" value="FORK_HEAD_2"/>
    <property type="match status" value="1"/>
</dbReference>
<evidence type="ECO:0000256" key="1">
    <source>
        <dbReference type="ARBA" id="ARBA00022473"/>
    </source>
</evidence>
<dbReference type="GO" id="GO:0005634">
    <property type="term" value="C:nucleus"/>
    <property type="evidence" value="ECO:0007669"/>
    <property type="project" value="UniProtKB-SubCell"/>
</dbReference>
<keyword evidence="5 6" id="KW-0539">Nucleus</keyword>
<dbReference type="Gene3D" id="1.10.10.10">
    <property type="entry name" value="Winged helix-like DNA-binding domain superfamily/Winged helix DNA-binding domain"/>
    <property type="match status" value="1"/>
</dbReference>
<protein>
    <recommendedName>
        <fullName evidence="8">Fork-head domain-containing protein</fullName>
    </recommendedName>
</protein>
<feature type="DNA-binding region" description="Fork-head" evidence="6">
    <location>
        <begin position="502"/>
        <end position="599"/>
    </location>
</feature>
<dbReference type="InterPro" id="IPR030456">
    <property type="entry name" value="TF_fork_head_CS_2"/>
</dbReference>
<sequence>KKNTMFELEEYAGGFHDGFLNKYADSSGPTLDFYISDSLQDMLDIDIRSEVANVVGSVNDYESCLGDLPTSLEHATDSLSLLNSNCSNTAKESGSIGSSWNTSSAFGLGSSNSSSSWFGASNDFLADVGACVNPISVMPLISSSLIHMSPKTNLNANILRSNSPPPPSPNVNDTKSHLTFSPAHIKISAHSIRNEQITSHIPKQIVAISSAVTSATTVPATLATNSVLQRKNAAVDAIRKDLGADLRKVVPISSASENILFKTATSTSTNSVGNTNSVTSSKTSITTFSGNSSSANQTANNNNNSSTLNGGTTSSSTIKLGPGIGGLTFANNITYNKLKQQSNLKSSTASASTSATITSNGTIVLKRERESSPMQTISNNGQHVTKILSRNSIQSSSSFTPKSIASSAHHTSYALQQHHVVNGTASLTNNVNNSNNNSNGNHNASLVNNSGNSANSVTVFTASGLSSLNNSSSSGSANSNIIAVKPLQQKIKATVVESEFPKPAYSYSCLIAMALKNSRRGSLPVSEIYSFMCEHFPYFKTAPSGWKNSVRHNLSLNKCFEKIEKPPTNGNQRKGCLWAMNPERIAKMDEEVQKWSRKDPMAIRNAMVCPDNLEALERGEMKHGSSGDSDVEMDSQSEIEEASDMEEQELDETLVDNLLVEEDVDEDIINGTSSHVVDDNEDNDSCDRKNLHTTISSPLTISTKTTTTSNTPATCIPTNIHRDFDIEVEDIYDAIDIDDDKEAVRMAISQSDIIELSPADYNISGESHQSPKRARLNVNYSIGPAGDIEKQFQSHNQQQQLQIQNIKKIVKVQNVHDLQQIQQQLQQQHQQIVVQTITTNNNSSQQTLHQQQGNTHFTHIGRKMQLVNRIS</sequence>
<keyword evidence="4" id="KW-0804">Transcription</keyword>
<dbReference type="PANTHER" id="PTHR46721:SF3">
    <property type="entry name" value="FORKHEAD BOX N1"/>
    <property type="match status" value="1"/>
</dbReference>
<evidence type="ECO:0000256" key="2">
    <source>
        <dbReference type="ARBA" id="ARBA00023015"/>
    </source>
</evidence>
<organism evidence="9 10">
    <name type="scientific">Lucilia cuprina</name>
    <name type="common">Green bottle fly</name>
    <name type="synonym">Australian sheep blowfly</name>
    <dbReference type="NCBI Taxonomy" id="7375"/>
    <lineage>
        <taxon>Eukaryota</taxon>
        <taxon>Metazoa</taxon>
        <taxon>Ecdysozoa</taxon>
        <taxon>Arthropoda</taxon>
        <taxon>Hexapoda</taxon>
        <taxon>Insecta</taxon>
        <taxon>Pterygota</taxon>
        <taxon>Neoptera</taxon>
        <taxon>Endopterygota</taxon>
        <taxon>Diptera</taxon>
        <taxon>Brachycera</taxon>
        <taxon>Muscomorpha</taxon>
        <taxon>Oestroidea</taxon>
        <taxon>Calliphoridae</taxon>
        <taxon>Luciliinae</taxon>
        <taxon>Lucilia</taxon>
    </lineage>
</organism>
<dbReference type="InterPro" id="IPR049624">
    <property type="entry name" value="FOXN1_4"/>
</dbReference>
<dbReference type="EMBL" id="JRES01000501">
    <property type="protein sequence ID" value="KNC30649.1"/>
    <property type="molecule type" value="Genomic_DNA"/>
</dbReference>
<feature type="region of interest" description="Disordered" evidence="7">
    <location>
        <begin position="157"/>
        <end position="177"/>
    </location>
</feature>
<dbReference type="PANTHER" id="PTHR46721">
    <property type="entry name" value="FORKHEAD BOX PROTEIN N1"/>
    <property type="match status" value="1"/>
</dbReference>
<dbReference type="GO" id="GO:0000976">
    <property type="term" value="F:transcription cis-regulatory region binding"/>
    <property type="evidence" value="ECO:0007669"/>
    <property type="project" value="TreeGrafter"/>
</dbReference>
<dbReference type="PROSITE" id="PS50039">
    <property type="entry name" value="FORK_HEAD_3"/>
    <property type="match status" value="1"/>
</dbReference>
<evidence type="ECO:0000256" key="6">
    <source>
        <dbReference type="PROSITE-ProRule" id="PRU00089"/>
    </source>
</evidence>
<dbReference type="STRING" id="7375.A0A0L0CGL2"/>
<gene>
    <name evidence="9" type="ORF">FF38_11740</name>
</gene>
<dbReference type="OrthoDB" id="10070006at2759"/>
<evidence type="ECO:0000313" key="9">
    <source>
        <dbReference type="EMBL" id="KNC30649.1"/>
    </source>
</evidence>
<keyword evidence="2" id="KW-0805">Transcription regulation</keyword>
<dbReference type="SUPFAM" id="SSF46785">
    <property type="entry name" value="Winged helix' DNA-binding domain"/>
    <property type="match status" value="1"/>
</dbReference>
<dbReference type="SMART" id="SM00339">
    <property type="entry name" value="FH"/>
    <property type="match status" value="1"/>
</dbReference>
<dbReference type="CDD" id="cd20030">
    <property type="entry name" value="FH_FOXN1-like"/>
    <property type="match status" value="1"/>
</dbReference>
<comment type="caution">
    <text evidence="9">The sequence shown here is derived from an EMBL/GenBank/DDBJ whole genome shotgun (WGS) entry which is preliminary data.</text>
</comment>
<feature type="region of interest" description="Disordered" evidence="7">
    <location>
        <begin position="267"/>
        <end position="314"/>
    </location>
</feature>
<dbReference type="InterPro" id="IPR036390">
    <property type="entry name" value="WH_DNA-bd_sf"/>
</dbReference>
<evidence type="ECO:0000256" key="3">
    <source>
        <dbReference type="ARBA" id="ARBA00023125"/>
    </source>
</evidence>
<dbReference type="PRINTS" id="PR00053">
    <property type="entry name" value="FORKHEAD"/>
</dbReference>
<dbReference type="InterPro" id="IPR001766">
    <property type="entry name" value="Fork_head_dom"/>
</dbReference>
<name>A0A0L0CGL2_LUCCU</name>
<dbReference type="InterPro" id="IPR036388">
    <property type="entry name" value="WH-like_DNA-bd_sf"/>
</dbReference>
<feature type="compositionally biased region" description="Acidic residues" evidence="7">
    <location>
        <begin position="629"/>
        <end position="649"/>
    </location>
</feature>
<dbReference type="GO" id="GO:0000981">
    <property type="term" value="F:DNA-binding transcription factor activity, RNA polymerase II-specific"/>
    <property type="evidence" value="ECO:0007669"/>
    <property type="project" value="TreeGrafter"/>
</dbReference>
<feature type="non-terminal residue" evidence="9">
    <location>
        <position position="1"/>
    </location>
</feature>